<gene>
    <name evidence="1" type="ORF">METZ01_LOCUS440609</name>
</gene>
<evidence type="ECO:0008006" key="2">
    <source>
        <dbReference type="Google" id="ProtNLM"/>
    </source>
</evidence>
<organism evidence="1">
    <name type="scientific">marine metagenome</name>
    <dbReference type="NCBI Taxonomy" id="408172"/>
    <lineage>
        <taxon>unclassified sequences</taxon>
        <taxon>metagenomes</taxon>
        <taxon>ecological metagenomes</taxon>
    </lineage>
</organism>
<protein>
    <recommendedName>
        <fullName evidence="2">DUF1501 domain-containing protein</fullName>
    </recommendedName>
</protein>
<feature type="non-terminal residue" evidence="1">
    <location>
        <position position="1"/>
    </location>
</feature>
<feature type="non-terminal residue" evidence="1">
    <location>
        <position position="260"/>
    </location>
</feature>
<sequence length="260" mass="28311">EGLLAIVQGVGYPNQSYSHFESMHVWQTADNKGKLEEGWLGRYFESLKGMEDNIFQGLAVGKLMPYECSAINSPIPVVSSIEKYRLEGSTPERSEALLKLYASSPLQAPYGVLLDNTIEAVYKSSEALQNADKNYTSDIEYPDTPLSKSLKILAEAIIGNLGVKVGHVKIGGFDTHSDQIVEQPDLLEEVSEALYAFYQDLRSAGKDQDVLVMTWSEFGRRVKSNGSGGTDHGAAAPMFLIGTPVIGGIYGQNPDLGNLD</sequence>
<dbReference type="EMBL" id="UINC01179198">
    <property type="protein sequence ID" value="SVD87755.1"/>
    <property type="molecule type" value="Genomic_DNA"/>
</dbReference>
<evidence type="ECO:0000313" key="1">
    <source>
        <dbReference type="EMBL" id="SVD87755.1"/>
    </source>
</evidence>
<dbReference type="PANTHER" id="PTHR43737:SF1">
    <property type="entry name" value="DUF1501 DOMAIN-CONTAINING PROTEIN"/>
    <property type="match status" value="1"/>
</dbReference>
<name>A0A382YY54_9ZZZZ</name>
<dbReference type="InterPro" id="IPR010869">
    <property type="entry name" value="DUF1501"/>
</dbReference>
<reference evidence="1" key="1">
    <citation type="submission" date="2018-05" db="EMBL/GenBank/DDBJ databases">
        <authorList>
            <person name="Lanie J.A."/>
            <person name="Ng W.-L."/>
            <person name="Kazmierczak K.M."/>
            <person name="Andrzejewski T.M."/>
            <person name="Davidsen T.M."/>
            <person name="Wayne K.J."/>
            <person name="Tettelin H."/>
            <person name="Glass J.I."/>
            <person name="Rusch D."/>
            <person name="Podicherti R."/>
            <person name="Tsui H.-C.T."/>
            <person name="Winkler M.E."/>
        </authorList>
    </citation>
    <scope>NUCLEOTIDE SEQUENCE</scope>
</reference>
<dbReference type="Pfam" id="PF07394">
    <property type="entry name" value="DUF1501"/>
    <property type="match status" value="1"/>
</dbReference>
<proteinExistence type="predicted"/>
<accession>A0A382YY54</accession>
<dbReference type="PANTHER" id="PTHR43737">
    <property type="entry name" value="BLL7424 PROTEIN"/>
    <property type="match status" value="1"/>
</dbReference>
<dbReference type="AlphaFoldDB" id="A0A382YY54"/>